<dbReference type="Proteomes" id="UP000789508">
    <property type="component" value="Unassembled WGS sequence"/>
</dbReference>
<dbReference type="InterPro" id="IPR054586">
    <property type="entry name" value="MACPF_1_fungal"/>
</dbReference>
<reference evidence="2" key="1">
    <citation type="submission" date="2021-06" db="EMBL/GenBank/DDBJ databases">
        <authorList>
            <person name="Kallberg Y."/>
            <person name="Tangrot J."/>
            <person name="Rosling A."/>
        </authorList>
    </citation>
    <scope>NUCLEOTIDE SEQUENCE</scope>
    <source>
        <strain evidence="2">FL130A</strain>
    </source>
</reference>
<dbReference type="OrthoDB" id="2320598at2759"/>
<keyword evidence="3" id="KW-1185">Reference proteome</keyword>
<dbReference type="EMBL" id="CAJVPS010000902">
    <property type="protein sequence ID" value="CAG8514692.1"/>
    <property type="molecule type" value="Genomic_DNA"/>
</dbReference>
<evidence type="ECO:0000259" key="1">
    <source>
        <dbReference type="Pfam" id="PF22693"/>
    </source>
</evidence>
<evidence type="ECO:0000313" key="2">
    <source>
        <dbReference type="EMBL" id="CAG8514692.1"/>
    </source>
</evidence>
<organism evidence="2 3">
    <name type="scientific">Ambispora leptoticha</name>
    <dbReference type="NCBI Taxonomy" id="144679"/>
    <lineage>
        <taxon>Eukaryota</taxon>
        <taxon>Fungi</taxon>
        <taxon>Fungi incertae sedis</taxon>
        <taxon>Mucoromycota</taxon>
        <taxon>Glomeromycotina</taxon>
        <taxon>Glomeromycetes</taxon>
        <taxon>Archaeosporales</taxon>
        <taxon>Ambisporaceae</taxon>
        <taxon>Ambispora</taxon>
    </lineage>
</organism>
<protein>
    <submittedName>
        <fullName evidence="2">8813_t:CDS:1</fullName>
    </submittedName>
</protein>
<name>A0A9N9F7F4_9GLOM</name>
<sequence length="654" mass="75141">MAKISVKINEETPILLSLPLNAKLSDIRIMLSKEPEIRMNNKMSFLSQSNKITKDEEAELLLSEILINNSLKVIGEIEPEEMAIAKMCAHEYGLHFTKKGPFIAKKRMFNIMQFILEILPHPITIEEILECKTKEENICAKNYIATSNITDKFSFPSISERLQLHSTDEIYNEDNIYSKFKRIKAILTIKESDMKLTKDLENAIDEALASHNQRESLRKVTEDFGQFYCKKFELGGVILSTEKNETSGNNSNELNKTSSNPKASVFIGKIEKNTEINYSEEGYSFFNIQGGLEETYNEEGIAGWINSLNDYRNWKVAEYSEIHSIFDILDEERKLTVTKTLGKYNIHSLVSELNPILDLSERKPFVYEYPKHINISDTDQVFLTVMTDDKPRKDFVARLHYIDENSQPIILVQQLGKLKNKAKLKRFSFKLGCTVVSKSLSSLFEQDSEKLTLESSETQLITTKNRCSAVIKNKARDPNTGLIATCVTRSKNIQSDPRDSEFIMGSYFNIKNSAIEACMFCYDKQMNLYNQFDSLPYKLSLNNCIISEQQNLLFGQAQIIEKNFTRFLFSSKKSKITFDDYPRIISTSYTNDESARGFQKPIFLNLITTNCEEEGVHGFFNITRKYAMFRSLNNPITKNQQVAYFCAPLPSEFE</sequence>
<comment type="caution">
    <text evidence="2">The sequence shown here is derived from an EMBL/GenBank/DDBJ whole genome shotgun (WGS) entry which is preliminary data.</text>
</comment>
<proteinExistence type="predicted"/>
<feature type="domain" description="MACPF-like" evidence="1">
    <location>
        <begin position="177"/>
        <end position="334"/>
    </location>
</feature>
<gene>
    <name evidence="2" type="ORF">ALEPTO_LOCUS4154</name>
</gene>
<dbReference type="AlphaFoldDB" id="A0A9N9F7F4"/>
<dbReference type="Pfam" id="PF22693">
    <property type="entry name" value="MACPF_1"/>
    <property type="match status" value="1"/>
</dbReference>
<evidence type="ECO:0000313" key="3">
    <source>
        <dbReference type="Proteomes" id="UP000789508"/>
    </source>
</evidence>
<accession>A0A9N9F7F4</accession>